<protein>
    <submittedName>
        <fullName evidence="2">Uncharacterized protein</fullName>
    </submittedName>
</protein>
<dbReference type="AlphaFoldDB" id="A0A2H3DF60"/>
<evidence type="ECO:0000256" key="1">
    <source>
        <dbReference type="SAM" id="MobiDB-lite"/>
    </source>
</evidence>
<feature type="region of interest" description="Disordered" evidence="1">
    <location>
        <begin position="1"/>
        <end position="21"/>
    </location>
</feature>
<feature type="compositionally biased region" description="Basic and acidic residues" evidence="1">
    <location>
        <begin position="8"/>
        <end position="21"/>
    </location>
</feature>
<evidence type="ECO:0000313" key="2">
    <source>
        <dbReference type="EMBL" id="PBK87737.1"/>
    </source>
</evidence>
<name>A0A2H3DF60_ARMGA</name>
<evidence type="ECO:0000313" key="3">
    <source>
        <dbReference type="Proteomes" id="UP000217790"/>
    </source>
</evidence>
<dbReference type="EMBL" id="KZ293677">
    <property type="protein sequence ID" value="PBK87737.1"/>
    <property type="molecule type" value="Genomic_DNA"/>
</dbReference>
<reference evidence="3" key="1">
    <citation type="journal article" date="2017" name="Nat. Ecol. Evol.">
        <title>Genome expansion and lineage-specific genetic innovations in the forest pathogenic fungi Armillaria.</title>
        <authorList>
            <person name="Sipos G."/>
            <person name="Prasanna A.N."/>
            <person name="Walter M.C."/>
            <person name="O'Connor E."/>
            <person name="Balint B."/>
            <person name="Krizsan K."/>
            <person name="Kiss B."/>
            <person name="Hess J."/>
            <person name="Varga T."/>
            <person name="Slot J."/>
            <person name="Riley R."/>
            <person name="Boka B."/>
            <person name="Rigling D."/>
            <person name="Barry K."/>
            <person name="Lee J."/>
            <person name="Mihaltcheva S."/>
            <person name="LaButti K."/>
            <person name="Lipzen A."/>
            <person name="Waldron R."/>
            <person name="Moloney N.M."/>
            <person name="Sperisen C."/>
            <person name="Kredics L."/>
            <person name="Vagvoelgyi C."/>
            <person name="Patrignani A."/>
            <person name="Fitzpatrick D."/>
            <person name="Nagy I."/>
            <person name="Doyle S."/>
            <person name="Anderson J.B."/>
            <person name="Grigoriev I.V."/>
            <person name="Gueldener U."/>
            <person name="Muensterkoetter M."/>
            <person name="Nagy L.G."/>
        </authorList>
    </citation>
    <scope>NUCLEOTIDE SEQUENCE [LARGE SCALE GENOMIC DNA]</scope>
    <source>
        <strain evidence="3">Ar21-2</strain>
    </source>
</reference>
<accession>A0A2H3DF60</accession>
<dbReference type="InParanoid" id="A0A2H3DF60"/>
<gene>
    <name evidence="2" type="ORF">ARMGADRAFT_1016569</name>
</gene>
<keyword evidence="3" id="KW-1185">Reference proteome</keyword>
<dbReference type="Proteomes" id="UP000217790">
    <property type="component" value="Unassembled WGS sequence"/>
</dbReference>
<proteinExistence type="predicted"/>
<sequence>METAAPARIEHRSTDPDHLNELHPETRQIQTRQSNNGQFCYNRSSNILGLLLRCYGS</sequence>
<organism evidence="2 3">
    <name type="scientific">Armillaria gallica</name>
    <name type="common">Bulbous honey fungus</name>
    <name type="synonym">Armillaria bulbosa</name>
    <dbReference type="NCBI Taxonomy" id="47427"/>
    <lineage>
        <taxon>Eukaryota</taxon>
        <taxon>Fungi</taxon>
        <taxon>Dikarya</taxon>
        <taxon>Basidiomycota</taxon>
        <taxon>Agaricomycotina</taxon>
        <taxon>Agaricomycetes</taxon>
        <taxon>Agaricomycetidae</taxon>
        <taxon>Agaricales</taxon>
        <taxon>Marasmiineae</taxon>
        <taxon>Physalacriaceae</taxon>
        <taxon>Armillaria</taxon>
    </lineage>
</organism>